<evidence type="ECO:0000256" key="1">
    <source>
        <dbReference type="SAM" id="Phobius"/>
    </source>
</evidence>
<dbReference type="OrthoDB" id="2971155at2"/>
<comment type="caution">
    <text evidence="2">The sequence shown here is derived from an EMBL/GenBank/DDBJ whole genome shotgun (WGS) entry which is preliminary data.</text>
</comment>
<accession>A0A2P8HG37</accession>
<keyword evidence="1" id="KW-1133">Transmembrane helix</keyword>
<keyword evidence="3" id="KW-1185">Reference proteome</keyword>
<keyword evidence="1" id="KW-0472">Membrane</keyword>
<reference evidence="2 3" key="1">
    <citation type="submission" date="2018-03" db="EMBL/GenBank/DDBJ databases">
        <title>Genomic Encyclopedia of Type Strains, Phase III (KMG-III): the genomes of soil and plant-associated and newly described type strains.</title>
        <authorList>
            <person name="Whitman W."/>
        </authorList>
    </citation>
    <scope>NUCLEOTIDE SEQUENCE [LARGE SCALE GENOMIC DNA]</scope>
    <source>
        <strain evidence="2 3">CGMCC 1.07653</strain>
    </source>
</reference>
<dbReference type="EMBL" id="PYAV01000007">
    <property type="protein sequence ID" value="PSL45160.1"/>
    <property type="molecule type" value="Genomic_DNA"/>
</dbReference>
<feature type="transmembrane region" description="Helical" evidence="1">
    <location>
        <begin position="41"/>
        <end position="59"/>
    </location>
</feature>
<organism evidence="2 3">
    <name type="scientific">Salsuginibacillus halophilus</name>
    <dbReference type="NCBI Taxonomy" id="517424"/>
    <lineage>
        <taxon>Bacteria</taxon>
        <taxon>Bacillati</taxon>
        <taxon>Bacillota</taxon>
        <taxon>Bacilli</taxon>
        <taxon>Bacillales</taxon>
        <taxon>Bacillaceae</taxon>
        <taxon>Salsuginibacillus</taxon>
    </lineage>
</organism>
<gene>
    <name evidence="2" type="ORF">B0H94_107165</name>
</gene>
<dbReference type="AlphaFoldDB" id="A0A2P8HG37"/>
<keyword evidence="1" id="KW-0812">Transmembrane</keyword>
<dbReference type="Proteomes" id="UP000242310">
    <property type="component" value="Unassembled WGS sequence"/>
</dbReference>
<proteinExistence type="predicted"/>
<name>A0A2P8HG37_9BACI</name>
<sequence length="60" mass="6957">MFVVLFVILSGLYLFIINSMTNTLCVQREISDERVPKVFRTVNILIMILLTSTYVKVLFT</sequence>
<evidence type="ECO:0000313" key="2">
    <source>
        <dbReference type="EMBL" id="PSL45160.1"/>
    </source>
</evidence>
<protein>
    <submittedName>
        <fullName evidence="2">Uncharacterized protein</fullName>
    </submittedName>
</protein>
<evidence type="ECO:0000313" key="3">
    <source>
        <dbReference type="Proteomes" id="UP000242310"/>
    </source>
</evidence>
<dbReference type="RefSeq" id="WP_106588806.1">
    <property type="nucleotide sequence ID" value="NZ_PYAV01000007.1"/>
</dbReference>